<reference evidence="3 4" key="3">
    <citation type="journal article" date="2017" name="G3 (Bethesda)">
        <title>Comparative analysis highlights variable genome content of wheat rusts and divergence of the mating loci.</title>
        <authorList>
            <person name="Cuomo C.A."/>
            <person name="Bakkeren G."/>
            <person name="Khalil H.B."/>
            <person name="Panwar V."/>
            <person name="Joly D."/>
            <person name="Linning R."/>
            <person name="Sakthikumar S."/>
            <person name="Song X."/>
            <person name="Adiconis X."/>
            <person name="Fan L."/>
            <person name="Goldberg J.M."/>
            <person name="Levin J.Z."/>
            <person name="Young S."/>
            <person name="Zeng Q."/>
            <person name="Anikster Y."/>
            <person name="Bruce M."/>
            <person name="Wang M."/>
            <person name="Yin C."/>
            <person name="McCallum B."/>
            <person name="Szabo L.J."/>
            <person name="Hulbert S."/>
            <person name="Chen X."/>
            <person name="Fellers J.P."/>
        </authorList>
    </citation>
    <scope>NUCLEOTIDE SEQUENCE</scope>
    <source>
        <strain evidence="4">Isolate 1-1 / race 1 (BBBD)</strain>
        <strain evidence="3">isolate 1-1 / race 1 (BBBD)</strain>
    </source>
</reference>
<feature type="compositionally biased region" description="Basic and acidic residues" evidence="1">
    <location>
        <begin position="248"/>
        <end position="263"/>
    </location>
</feature>
<feature type="compositionally biased region" description="Basic residues" evidence="1">
    <location>
        <begin position="235"/>
        <end position="245"/>
    </location>
</feature>
<keyword evidence="4" id="KW-1185">Reference proteome</keyword>
<dbReference type="AlphaFoldDB" id="A0A0C4FAW3"/>
<dbReference type="EnsemblFungi" id="PTTG_10356-t43_1">
    <property type="protein sequence ID" value="PTTG_10356-t43_1-p1"/>
    <property type="gene ID" value="PTTG_10356"/>
</dbReference>
<reference evidence="2" key="2">
    <citation type="submission" date="2016-05" db="EMBL/GenBank/DDBJ databases">
        <title>Comparative analysis highlights variable genome content of wheat rusts and divergence of the mating loci.</title>
        <authorList>
            <person name="Cuomo C.A."/>
            <person name="Bakkeren G."/>
            <person name="Szabo L."/>
            <person name="Khalil H."/>
            <person name="Joly D."/>
            <person name="Goldberg J."/>
            <person name="Young S."/>
            <person name="Zeng Q."/>
            <person name="Fellers J."/>
        </authorList>
    </citation>
    <scope>NUCLEOTIDE SEQUENCE [LARGE SCALE GENOMIC DNA]</scope>
    <source>
        <strain evidence="2">1-1 BBBD Race 1</strain>
    </source>
</reference>
<feature type="compositionally biased region" description="Pro residues" evidence="1">
    <location>
        <begin position="194"/>
        <end position="203"/>
    </location>
</feature>
<feature type="compositionally biased region" description="Basic and acidic residues" evidence="1">
    <location>
        <begin position="209"/>
        <end position="218"/>
    </location>
</feature>
<name>A0A0C4FAW3_PUCT1</name>
<sequence>MKINLQLQGYGSVATSLIQDKIYFLSGRLIALNAKIPPVFYFEQDLTFPIADSKGFPGIISQKGWMLRIFSQVEEKDDSSATSQFNNLLVKIHHTDYNVQTQNSVRFTVQYKVAGNRNLGKKFGLFQVGREVLISGYIAGYSVEERMLQVNALSMSISTGTVASSGINTANTATLPHKSRWPVQIYFESDTEPDPPLKSPPPKAILKNQQDKSSEDWVPRNSPLPANSNLLETPRKKRKYTKRAQHATQDKESNVLEDMVVEH</sequence>
<evidence type="ECO:0000313" key="3">
    <source>
        <dbReference type="EnsemblFungi" id="PTTG_10356-t43_1-p1"/>
    </source>
</evidence>
<reference evidence="3" key="4">
    <citation type="submission" date="2025-05" db="UniProtKB">
        <authorList>
            <consortium name="EnsemblFungi"/>
        </authorList>
    </citation>
    <scope>IDENTIFICATION</scope>
    <source>
        <strain evidence="3">isolate 1-1 / race 1 (BBBD)</strain>
    </source>
</reference>
<feature type="region of interest" description="Disordered" evidence="1">
    <location>
        <begin position="188"/>
        <end position="263"/>
    </location>
</feature>
<proteinExistence type="predicted"/>
<reference evidence="2" key="1">
    <citation type="submission" date="2009-11" db="EMBL/GenBank/DDBJ databases">
        <authorList>
            <consortium name="The Broad Institute Genome Sequencing Platform"/>
            <person name="Ward D."/>
            <person name="Feldgarden M."/>
            <person name="Earl A."/>
            <person name="Young S.K."/>
            <person name="Zeng Q."/>
            <person name="Koehrsen M."/>
            <person name="Alvarado L."/>
            <person name="Berlin A."/>
            <person name="Bochicchio J."/>
            <person name="Borenstein D."/>
            <person name="Chapman S.B."/>
            <person name="Chen Z."/>
            <person name="Engels R."/>
            <person name="Freedman E."/>
            <person name="Gellesch M."/>
            <person name="Goldberg J."/>
            <person name="Griggs A."/>
            <person name="Gujja S."/>
            <person name="Heilman E."/>
            <person name="Heiman D."/>
            <person name="Hepburn T."/>
            <person name="Howarth C."/>
            <person name="Jen D."/>
            <person name="Larson L."/>
            <person name="Lewis B."/>
            <person name="Mehta T."/>
            <person name="Park D."/>
            <person name="Pearson M."/>
            <person name="Roberts A."/>
            <person name="Saif S."/>
            <person name="Shea T."/>
            <person name="Shenoy N."/>
            <person name="Sisk P."/>
            <person name="Stolte C."/>
            <person name="Sykes S."/>
            <person name="Thomson T."/>
            <person name="Walk T."/>
            <person name="White J."/>
            <person name="Yandava C."/>
            <person name="Izard J."/>
            <person name="Baranova O.V."/>
            <person name="Blanton J.M."/>
            <person name="Tanner A.C."/>
            <person name="Dewhirst F.E."/>
            <person name="Haas B."/>
            <person name="Nusbaum C."/>
            <person name="Birren B."/>
        </authorList>
    </citation>
    <scope>NUCLEOTIDE SEQUENCE [LARGE SCALE GENOMIC DNA]</scope>
    <source>
        <strain evidence="2">1-1 BBBD Race 1</strain>
    </source>
</reference>
<dbReference type="Proteomes" id="UP000005240">
    <property type="component" value="Unassembled WGS sequence"/>
</dbReference>
<evidence type="ECO:0000313" key="4">
    <source>
        <dbReference type="Proteomes" id="UP000005240"/>
    </source>
</evidence>
<organism evidence="2">
    <name type="scientific">Puccinia triticina (isolate 1-1 / race 1 (BBBD))</name>
    <name type="common">Brown leaf rust fungus</name>
    <dbReference type="NCBI Taxonomy" id="630390"/>
    <lineage>
        <taxon>Eukaryota</taxon>
        <taxon>Fungi</taxon>
        <taxon>Dikarya</taxon>
        <taxon>Basidiomycota</taxon>
        <taxon>Pucciniomycotina</taxon>
        <taxon>Pucciniomycetes</taxon>
        <taxon>Pucciniales</taxon>
        <taxon>Pucciniaceae</taxon>
        <taxon>Puccinia</taxon>
    </lineage>
</organism>
<accession>A0A0C4FAW3</accession>
<protein>
    <submittedName>
        <fullName evidence="2 3">Uncharacterized protein</fullName>
    </submittedName>
</protein>
<evidence type="ECO:0000256" key="1">
    <source>
        <dbReference type="SAM" id="MobiDB-lite"/>
    </source>
</evidence>
<dbReference type="OrthoDB" id="2506684at2759"/>
<gene>
    <name evidence="2" type="ORF">PTTG_10356</name>
</gene>
<evidence type="ECO:0000313" key="2">
    <source>
        <dbReference type="EMBL" id="OAV87597.1"/>
    </source>
</evidence>
<dbReference type="VEuPathDB" id="FungiDB:PTTG_10356"/>
<dbReference type="EMBL" id="ADAS02000343">
    <property type="protein sequence ID" value="OAV87597.1"/>
    <property type="molecule type" value="Genomic_DNA"/>
</dbReference>